<name>A0AAD9YDH6_COLKA</name>
<evidence type="ECO:0000256" key="1">
    <source>
        <dbReference type="SAM" id="MobiDB-lite"/>
    </source>
</evidence>
<feature type="region of interest" description="Disordered" evidence="1">
    <location>
        <begin position="283"/>
        <end position="334"/>
    </location>
</feature>
<dbReference type="AlphaFoldDB" id="A0AAD9YDH6"/>
<feature type="compositionally biased region" description="Polar residues" evidence="1">
    <location>
        <begin position="283"/>
        <end position="302"/>
    </location>
</feature>
<feature type="region of interest" description="Disordered" evidence="1">
    <location>
        <begin position="203"/>
        <end position="225"/>
    </location>
</feature>
<dbReference type="Proteomes" id="UP001281614">
    <property type="component" value="Unassembled WGS sequence"/>
</dbReference>
<gene>
    <name evidence="2" type="ORF">CKAH01_16389</name>
</gene>
<evidence type="ECO:0000313" key="3">
    <source>
        <dbReference type="Proteomes" id="UP001281614"/>
    </source>
</evidence>
<sequence length="503" mass="55792">MTSTRCGKRRRETADPHSVLTECRERLENRSVDFSKSAEWVIPKRRRDDADTISKRIVFRLIAAEVYWARDTWGHFEKDDFLQRMKEVYPELHQDVAAEYEFWYQSGRTSAMISEKCSPGMIAASCVEIGGDSRYRMVPVDPSRKAHGTFFSDLSKLGGLANDFKAIEQNLQQRISTTYGKLKNEDPDGLKKRDRHSQLIDLTSESDTSHAEQRQNTPSRYPDGLYTYYQAATGPLVAPSNSTTGSIGWDAQPLNTTNVHANKVGHRLHQQIGVRGGMAEAFSQQLSRQPSPQATTPNTQSPLVAAPGAQHQPLYPQPSPPDAPELNVQSTQPSWAQTQARLYAGDRAFKFDYDTSHSRVQGCLDGPWATTCDDLERIAGSARPSELEMERAIGLALRQGKCDTSFARDRGGTTPASGKMAVDMSQVLRDDRYNNTVAVGNFWRDTHLQFSGIMSGGGIGNTAALGTERDRGVSLCPIADTDPCAGSCAANKFQQMKMDQVWV</sequence>
<reference evidence="2" key="1">
    <citation type="submission" date="2023-02" db="EMBL/GenBank/DDBJ databases">
        <title>Colletotrichum kahawae CIFC_Que2 genome sequencing and assembly.</title>
        <authorList>
            <person name="Baroncelli R."/>
        </authorList>
    </citation>
    <scope>NUCLEOTIDE SEQUENCE</scope>
    <source>
        <strain evidence="2">CIFC_Que2</strain>
    </source>
</reference>
<keyword evidence="3" id="KW-1185">Reference proteome</keyword>
<protein>
    <submittedName>
        <fullName evidence="2">Uncharacterized protein</fullName>
    </submittedName>
</protein>
<evidence type="ECO:0000313" key="2">
    <source>
        <dbReference type="EMBL" id="KAK2761094.1"/>
    </source>
</evidence>
<proteinExistence type="predicted"/>
<dbReference type="EMBL" id="VYYT01000164">
    <property type="protein sequence ID" value="KAK2761094.1"/>
    <property type="molecule type" value="Genomic_DNA"/>
</dbReference>
<organism evidence="2 3">
    <name type="scientific">Colletotrichum kahawae</name>
    <name type="common">Coffee berry disease fungus</name>
    <dbReference type="NCBI Taxonomy" id="34407"/>
    <lineage>
        <taxon>Eukaryota</taxon>
        <taxon>Fungi</taxon>
        <taxon>Dikarya</taxon>
        <taxon>Ascomycota</taxon>
        <taxon>Pezizomycotina</taxon>
        <taxon>Sordariomycetes</taxon>
        <taxon>Hypocreomycetidae</taxon>
        <taxon>Glomerellales</taxon>
        <taxon>Glomerellaceae</taxon>
        <taxon>Colletotrichum</taxon>
        <taxon>Colletotrichum gloeosporioides species complex</taxon>
    </lineage>
</organism>
<accession>A0AAD9YDH6</accession>
<comment type="caution">
    <text evidence="2">The sequence shown here is derived from an EMBL/GenBank/DDBJ whole genome shotgun (WGS) entry which is preliminary data.</text>
</comment>